<protein>
    <submittedName>
        <fullName evidence="2">Uncharacterized protein</fullName>
    </submittedName>
</protein>
<evidence type="ECO:0000313" key="2">
    <source>
        <dbReference type="EMBL" id="KAK6969093.1"/>
    </source>
</evidence>
<reference evidence="2 3" key="1">
    <citation type="journal article" date="2024" name="J Genomics">
        <title>Draft genome sequencing and assembly of Favolaschia claudopus CIRM-BRFM 2984 isolated from oak limbs.</title>
        <authorList>
            <person name="Navarro D."/>
            <person name="Drula E."/>
            <person name="Chaduli D."/>
            <person name="Cazenave R."/>
            <person name="Ahrendt S."/>
            <person name="Wang J."/>
            <person name="Lipzen A."/>
            <person name="Daum C."/>
            <person name="Barry K."/>
            <person name="Grigoriev I.V."/>
            <person name="Favel A."/>
            <person name="Rosso M.N."/>
            <person name="Martin F."/>
        </authorList>
    </citation>
    <scope>NUCLEOTIDE SEQUENCE [LARGE SCALE GENOMIC DNA]</scope>
    <source>
        <strain evidence="2 3">CIRM-BRFM 2984</strain>
    </source>
</reference>
<gene>
    <name evidence="2" type="ORF">R3P38DRAFT_2814849</name>
</gene>
<dbReference type="AlphaFoldDB" id="A0AAV9Z2L0"/>
<feature type="region of interest" description="Disordered" evidence="1">
    <location>
        <begin position="530"/>
        <end position="567"/>
    </location>
</feature>
<keyword evidence="3" id="KW-1185">Reference proteome</keyword>
<dbReference type="EMBL" id="JAWWNJ010000233">
    <property type="protein sequence ID" value="KAK6969093.1"/>
    <property type="molecule type" value="Genomic_DNA"/>
</dbReference>
<dbReference type="Proteomes" id="UP001362999">
    <property type="component" value="Unassembled WGS sequence"/>
</dbReference>
<feature type="region of interest" description="Disordered" evidence="1">
    <location>
        <begin position="34"/>
        <end position="60"/>
    </location>
</feature>
<proteinExistence type="predicted"/>
<evidence type="ECO:0000256" key="1">
    <source>
        <dbReference type="SAM" id="MobiDB-lite"/>
    </source>
</evidence>
<evidence type="ECO:0000313" key="3">
    <source>
        <dbReference type="Proteomes" id="UP001362999"/>
    </source>
</evidence>
<sequence>MDLPLTCVAADPSSSPPILLLHIHPHIHIPSIPPSARLSSSHRPSPTLPTLVPGRENEDGACETTTTRAYSVAKPELNENAPDASTVELTFLRVRDATDNVTLPFSPSLPRTAARRGGEGRDDERSPFAVSGIESRRLGIGKREGSESRARRIVARNEDETRRMMTCGVGGRGTWDIFLFPYVPDRRLYNSFLLPDARRDMGADSRSMAAEYALEEWAKLSWMATVWSGAERSGWGADESVKGAAMSDVEEDGDEDDDVDVKARVSSHSLEAHAYAGQKAKATVRDGGLCVWGEGDERVQEQYVQAEAQRSWRRIVDMDSVKDRFSSFPRNRNRLVRTALIVVWVRRLEARVRRVLDAGRIEEEEELVGEWRDWVSGSGKLQWRWRWGSGEAKCGVVRDGRCVGGGEDGADCGWGLYAAEYVWEVPVSPFAYLLVIVPEIHIPVFRDEIGWPRAPFPLIKGHPNLEVPSDAVWVVIQKFRERLGGRRLPIDTPLDSALLPHRRAGVGDCASDAGHGGVPSYLTRELGTQFHAKGPKTRGIRGNNDSVGGNRGQHRKKRLQNRGNRGQQLESGATRILPELSE</sequence>
<feature type="region of interest" description="Disordered" evidence="1">
    <location>
        <begin position="103"/>
        <end position="126"/>
    </location>
</feature>
<feature type="compositionally biased region" description="Basic and acidic residues" evidence="1">
    <location>
        <begin position="116"/>
        <end position="126"/>
    </location>
</feature>
<name>A0AAV9Z2L0_9AGAR</name>
<accession>A0AAV9Z2L0</accession>
<comment type="caution">
    <text evidence="2">The sequence shown here is derived from an EMBL/GenBank/DDBJ whole genome shotgun (WGS) entry which is preliminary data.</text>
</comment>
<organism evidence="2 3">
    <name type="scientific">Favolaschia claudopus</name>
    <dbReference type="NCBI Taxonomy" id="2862362"/>
    <lineage>
        <taxon>Eukaryota</taxon>
        <taxon>Fungi</taxon>
        <taxon>Dikarya</taxon>
        <taxon>Basidiomycota</taxon>
        <taxon>Agaricomycotina</taxon>
        <taxon>Agaricomycetes</taxon>
        <taxon>Agaricomycetidae</taxon>
        <taxon>Agaricales</taxon>
        <taxon>Marasmiineae</taxon>
        <taxon>Mycenaceae</taxon>
        <taxon>Favolaschia</taxon>
    </lineage>
</organism>